<evidence type="ECO:0000313" key="5">
    <source>
        <dbReference type="EMBL" id="TWU22293.1"/>
    </source>
</evidence>
<evidence type="ECO:0000256" key="1">
    <source>
        <dbReference type="ARBA" id="ARBA00000427"/>
    </source>
</evidence>
<keyword evidence="5" id="KW-0378">Hydrolase</keyword>
<reference evidence="5 6" key="1">
    <citation type="submission" date="2019-02" db="EMBL/GenBank/DDBJ databases">
        <title>Deep-cultivation of Planctomycetes and their phenomic and genomic characterization uncovers novel biology.</title>
        <authorList>
            <person name="Wiegand S."/>
            <person name="Jogler M."/>
            <person name="Boedeker C."/>
            <person name="Pinto D."/>
            <person name="Vollmers J."/>
            <person name="Rivas-Marin E."/>
            <person name="Kohn T."/>
            <person name="Peeters S.H."/>
            <person name="Heuer A."/>
            <person name="Rast P."/>
            <person name="Oberbeckmann S."/>
            <person name="Bunk B."/>
            <person name="Jeske O."/>
            <person name="Meyerdierks A."/>
            <person name="Storesund J.E."/>
            <person name="Kallscheuer N."/>
            <person name="Luecker S."/>
            <person name="Lage O.M."/>
            <person name="Pohl T."/>
            <person name="Merkel B.J."/>
            <person name="Hornburger P."/>
            <person name="Mueller R.-W."/>
            <person name="Bruemmer F."/>
            <person name="Labrenz M."/>
            <person name="Spormann A.M."/>
            <person name="Op Den Camp H."/>
            <person name="Overmann J."/>
            <person name="Amann R."/>
            <person name="Jetten M.S.M."/>
            <person name="Mascher T."/>
            <person name="Medema M.H."/>
            <person name="Devos D.P."/>
            <person name="Kaster A.-K."/>
            <person name="Ovreas L."/>
            <person name="Rohde M."/>
            <person name="Galperin M.Y."/>
            <person name="Jogler C."/>
        </authorList>
    </citation>
    <scope>NUCLEOTIDE SEQUENCE [LARGE SCALE GENOMIC DNA]</scope>
    <source>
        <strain evidence="5 6">Pla52o</strain>
    </source>
</reference>
<comment type="caution">
    <text evidence="5">The sequence shown here is derived from an EMBL/GenBank/DDBJ whole genome shotgun (WGS) entry which is preliminary data.</text>
</comment>
<evidence type="ECO:0000259" key="4">
    <source>
        <dbReference type="Pfam" id="PF13088"/>
    </source>
</evidence>
<dbReference type="Gene3D" id="2.120.10.10">
    <property type="match status" value="1"/>
</dbReference>
<dbReference type="GO" id="GO:0016020">
    <property type="term" value="C:membrane"/>
    <property type="evidence" value="ECO:0007669"/>
    <property type="project" value="TreeGrafter"/>
</dbReference>
<dbReference type="GO" id="GO:0006689">
    <property type="term" value="P:ganglioside catabolic process"/>
    <property type="evidence" value="ECO:0007669"/>
    <property type="project" value="TreeGrafter"/>
</dbReference>
<dbReference type="EMBL" id="SJPT01000005">
    <property type="protein sequence ID" value="TWU22293.1"/>
    <property type="molecule type" value="Genomic_DNA"/>
</dbReference>
<dbReference type="CDD" id="cd15482">
    <property type="entry name" value="Sialidase_non-viral"/>
    <property type="match status" value="1"/>
</dbReference>
<proteinExistence type="inferred from homology"/>
<dbReference type="InterPro" id="IPR011040">
    <property type="entry name" value="Sialidase"/>
</dbReference>
<comment type="similarity">
    <text evidence="2">Belongs to the glycosyl hydrolase 33 family.</text>
</comment>
<dbReference type="EC" id="3.2.1.18" evidence="3"/>
<dbReference type="Pfam" id="PF13088">
    <property type="entry name" value="BNR_2"/>
    <property type="match status" value="1"/>
</dbReference>
<evidence type="ECO:0000313" key="6">
    <source>
        <dbReference type="Proteomes" id="UP000316304"/>
    </source>
</evidence>
<dbReference type="InterPro" id="IPR026856">
    <property type="entry name" value="Sialidase_fam"/>
</dbReference>
<dbReference type="InterPro" id="IPR036278">
    <property type="entry name" value="Sialidase_sf"/>
</dbReference>
<evidence type="ECO:0000256" key="3">
    <source>
        <dbReference type="ARBA" id="ARBA00012733"/>
    </source>
</evidence>
<dbReference type="Proteomes" id="UP000316304">
    <property type="component" value="Unassembled WGS sequence"/>
</dbReference>
<comment type="catalytic activity">
    <reaction evidence="1">
        <text>Hydrolysis of alpha-(2-&gt;3)-, alpha-(2-&gt;6)-, alpha-(2-&gt;8)- glycosidic linkages of terminal sialic acid residues in oligosaccharides, glycoproteins, glycolipids, colominic acid and synthetic substrates.</text>
        <dbReference type="EC" id="3.2.1.18"/>
    </reaction>
</comment>
<dbReference type="RefSeq" id="WP_231612382.1">
    <property type="nucleotide sequence ID" value="NZ_SJPT01000005.1"/>
</dbReference>
<keyword evidence="6" id="KW-1185">Reference proteome</keyword>
<dbReference type="SUPFAM" id="SSF50939">
    <property type="entry name" value="Sialidases"/>
    <property type="match status" value="1"/>
</dbReference>
<keyword evidence="5" id="KW-0326">Glycosidase</keyword>
<feature type="domain" description="Sialidase" evidence="4">
    <location>
        <begin position="81"/>
        <end position="387"/>
    </location>
</feature>
<dbReference type="AlphaFoldDB" id="A0A5C6CBZ0"/>
<dbReference type="GO" id="GO:0004308">
    <property type="term" value="F:exo-alpha-sialidase activity"/>
    <property type="evidence" value="ECO:0007669"/>
    <property type="project" value="UniProtKB-EC"/>
</dbReference>
<organism evidence="5 6">
    <name type="scientific">Novipirellula galeiformis</name>
    <dbReference type="NCBI Taxonomy" id="2528004"/>
    <lineage>
        <taxon>Bacteria</taxon>
        <taxon>Pseudomonadati</taxon>
        <taxon>Planctomycetota</taxon>
        <taxon>Planctomycetia</taxon>
        <taxon>Pirellulales</taxon>
        <taxon>Pirellulaceae</taxon>
        <taxon>Novipirellula</taxon>
    </lineage>
</organism>
<dbReference type="GO" id="GO:0009313">
    <property type="term" value="P:oligosaccharide catabolic process"/>
    <property type="evidence" value="ECO:0007669"/>
    <property type="project" value="TreeGrafter"/>
</dbReference>
<dbReference type="PANTHER" id="PTHR10628">
    <property type="entry name" value="SIALIDASE"/>
    <property type="match status" value="1"/>
</dbReference>
<dbReference type="GO" id="GO:0005737">
    <property type="term" value="C:cytoplasm"/>
    <property type="evidence" value="ECO:0007669"/>
    <property type="project" value="TreeGrafter"/>
</dbReference>
<protein>
    <recommendedName>
        <fullName evidence="3">exo-alpha-sialidase</fullName>
        <ecNumber evidence="3">3.2.1.18</ecNumber>
    </recommendedName>
</protein>
<evidence type="ECO:0000256" key="2">
    <source>
        <dbReference type="ARBA" id="ARBA00009348"/>
    </source>
</evidence>
<name>A0A5C6CBZ0_9BACT</name>
<accession>A0A5C6CBZ0</accession>
<dbReference type="FunFam" id="2.120.10.10:FF:000012">
    <property type="entry name" value="Sialidase [Precursor]"/>
    <property type="match status" value="1"/>
</dbReference>
<dbReference type="PANTHER" id="PTHR10628:SF30">
    <property type="entry name" value="EXO-ALPHA-SIALIDASE"/>
    <property type="match status" value="1"/>
</dbReference>
<sequence>MMPFRYQPFRYPTLIMIVFLLSGGLLSGGLLSPSHAMNPPNDSAPAKSSANADTAMVDVFVPKQDGYPAIRIPALVTTKQGTLLAFAEARQGGDHSQNDIVLKRSTDHGTSWGPIQVVHGAGELALNNPQPVVLGSGRVLLMYQRSTLGERNAKAGFGPDAFFTFTQFSDDDGKSWSDPVDVSRQVKRAEHVTSVASGPGIGIVLERGKYRGRIVMPFNQGPYGEWQVYAAYSDDEGQSWKMGDLAPGDGKGHGNEVQMVELQDGRVMLNARTQGRGGTKHRKVAWSEDGGQTWTPLQVDVNLIDPVCQASILRYSWSEDGAAENGAAEDSASRILFSNPASQSGRQNGILRLSEDEGQTWPKSRVIYPAGFAYSCLTKLADGRIGVLFERDGYKAITFTALSLDSLLQEDNGADGDL</sequence>
<gene>
    <name evidence="5" type="primary">nedA_3</name>
    <name evidence="5" type="ORF">Pla52o_33490</name>
</gene>